<evidence type="ECO:0000313" key="1">
    <source>
        <dbReference type="EMBL" id="SFD91116.1"/>
    </source>
</evidence>
<evidence type="ECO:0000313" key="2">
    <source>
        <dbReference type="Proteomes" id="UP000198611"/>
    </source>
</evidence>
<organism evidence="1 2">
    <name type="scientific">Thiohalospira halophila DSM 15071</name>
    <dbReference type="NCBI Taxonomy" id="1123397"/>
    <lineage>
        <taxon>Bacteria</taxon>
        <taxon>Pseudomonadati</taxon>
        <taxon>Pseudomonadota</taxon>
        <taxon>Gammaproteobacteria</taxon>
        <taxon>Thiohalospirales</taxon>
        <taxon>Thiohalospiraceae</taxon>
        <taxon>Thiohalospira</taxon>
    </lineage>
</organism>
<keyword evidence="2" id="KW-1185">Reference proteome</keyword>
<dbReference type="EMBL" id="FOMJ01000012">
    <property type="protein sequence ID" value="SFD91116.1"/>
    <property type="molecule type" value="Genomic_DNA"/>
</dbReference>
<sequence>MSEFTEVEQPFLEQLQGLGWDIIDQGPEIPADPARSRRATFRQWLLPEVFNQAVAAINPGGGCGT</sequence>
<dbReference type="STRING" id="1123397.SAMN05660831_02590"/>
<dbReference type="Proteomes" id="UP000198611">
    <property type="component" value="Unassembled WGS sequence"/>
</dbReference>
<dbReference type="AlphaFoldDB" id="A0A1I1W7C2"/>
<proteinExistence type="predicted"/>
<protein>
    <submittedName>
        <fullName evidence="1">Type I restriction enzyme, R subunit</fullName>
    </submittedName>
</protein>
<reference evidence="1 2" key="1">
    <citation type="submission" date="2016-10" db="EMBL/GenBank/DDBJ databases">
        <authorList>
            <person name="de Groot N.N."/>
        </authorList>
    </citation>
    <scope>NUCLEOTIDE SEQUENCE [LARGE SCALE GENOMIC DNA]</scope>
    <source>
        <strain evidence="1 2">HL3</strain>
    </source>
</reference>
<gene>
    <name evidence="1" type="ORF">SAMN05660831_02590</name>
</gene>
<name>A0A1I1W7C2_9GAMM</name>
<accession>A0A1I1W7C2</accession>